<organism evidence="4 5">
    <name type="scientific">Thalassotalea euphylliae</name>
    <dbReference type="NCBI Taxonomy" id="1655234"/>
    <lineage>
        <taxon>Bacteria</taxon>
        <taxon>Pseudomonadati</taxon>
        <taxon>Pseudomonadota</taxon>
        <taxon>Gammaproteobacteria</taxon>
        <taxon>Alteromonadales</taxon>
        <taxon>Colwelliaceae</taxon>
        <taxon>Thalassotalea</taxon>
    </lineage>
</organism>
<dbReference type="InterPro" id="IPR036641">
    <property type="entry name" value="HPT_dom_sf"/>
</dbReference>
<accession>A0A3E0TLZ5</accession>
<dbReference type="SUPFAM" id="SSF47226">
    <property type="entry name" value="Histidine-containing phosphotransfer domain, HPT domain"/>
    <property type="match status" value="1"/>
</dbReference>
<evidence type="ECO:0000256" key="2">
    <source>
        <dbReference type="PROSITE-ProRule" id="PRU00110"/>
    </source>
</evidence>
<feature type="domain" description="HPt" evidence="3">
    <location>
        <begin position="76"/>
        <end position="170"/>
    </location>
</feature>
<proteinExistence type="predicted"/>
<dbReference type="EMBL" id="QUOU01000001">
    <property type="protein sequence ID" value="REL25546.1"/>
    <property type="molecule type" value="Genomic_DNA"/>
</dbReference>
<dbReference type="AlphaFoldDB" id="A0A3E0TLZ5"/>
<dbReference type="Pfam" id="PF01627">
    <property type="entry name" value="Hpt"/>
    <property type="match status" value="1"/>
</dbReference>
<evidence type="ECO:0000259" key="3">
    <source>
        <dbReference type="PROSITE" id="PS50894"/>
    </source>
</evidence>
<evidence type="ECO:0000256" key="1">
    <source>
        <dbReference type="ARBA" id="ARBA00023012"/>
    </source>
</evidence>
<dbReference type="InterPro" id="IPR008207">
    <property type="entry name" value="Sig_transdc_His_kin_Hpt_dom"/>
</dbReference>
<reference evidence="4 5" key="1">
    <citation type="submission" date="2018-08" db="EMBL/GenBank/DDBJ databases">
        <title>Thalassotalea euphylliae genome.</title>
        <authorList>
            <person name="Summers S."/>
            <person name="Rice S.A."/>
            <person name="Freckelton M.L."/>
            <person name="Nedved B.T."/>
            <person name="Hadfield M.G."/>
        </authorList>
    </citation>
    <scope>NUCLEOTIDE SEQUENCE [LARGE SCALE GENOMIC DNA]</scope>
    <source>
        <strain evidence="4 5">H1</strain>
    </source>
</reference>
<gene>
    <name evidence="4" type="ORF">DXX93_02600</name>
</gene>
<evidence type="ECO:0000313" key="4">
    <source>
        <dbReference type="EMBL" id="REL25546.1"/>
    </source>
</evidence>
<name>A0A3E0TLZ5_9GAMM</name>
<evidence type="ECO:0000313" key="5">
    <source>
        <dbReference type="Proteomes" id="UP000256478"/>
    </source>
</evidence>
<keyword evidence="2" id="KW-0597">Phosphoprotein</keyword>
<comment type="caution">
    <text evidence="4">The sequence shown here is derived from an EMBL/GenBank/DDBJ whole genome shotgun (WGS) entry which is preliminary data.</text>
</comment>
<dbReference type="GO" id="GO:0000160">
    <property type="term" value="P:phosphorelay signal transduction system"/>
    <property type="evidence" value="ECO:0007669"/>
    <property type="project" value="UniProtKB-KW"/>
</dbReference>
<dbReference type="GO" id="GO:0004672">
    <property type="term" value="F:protein kinase activity"/>
    <property type="evidence" value="ECO:0007669"/>
    <property type="project" value="UniProtKB-ARBA"/>
</dbReference>
<feature type="modified residue" description="Phosphohistidine" evidence="2">
    <location>
        <position position="115"/>
    </location>
</feature>
<protein>
    <recommendedName>
        <fullName evidence="3">HPt domain-containing protein</fullName>
    </recommendedName>
</protein>
<keyword evidence="1" id="KW-0902">Two-component regulatory system</keyword>
<dbReference type="PROSITE" id="PS50894">
    <property type="entry name" value="HPT"/>
    <property type="match status" value="1"/>
</dbReference>
<sequence length="170" mass="18863">MLAKWAAILNENPAKINICSGIVYVVKSLSIAILDLHYLGKTLGCQSVVNMRKNTVMSELVTIDKALIQGYLDNLGGTVVNQMLELYKKQSSVYLSEIELAVSEQSQQQWQERCHKMKGAAGSVGLLSVHQFLVEIEKSTAPWPQKSELIARLVSANNNAITEFERWLAA</sequence>
<dbReference type="Gene3D" id="1.20.120.160">
    <property type="entry name" value="HPT domain"/>
    <property type="match status" value="1"/>
</dbReference>
<dbReference type="Proteomes" id="UP000256478">
    <property type="component" value="Unassembled WGS sequence"/>
</dbReference>